<evidence type="ECO:0000259" key="7">
    <source>
        <dbReference type="Pfam" id="PF07195"/>
    </source>
</evidence>
<keyword evidence="3" id="KW-0175">Coiled coil</keyword>
<evidence type="ECO:0000256" key="5">
    <source>
        <dbReference type="RuleBase" id="RU362066"/>
    </source>
</evidence>
<dbReference type="InterPro" id="IPR010810">
    <property type="entry name" value="Flagellin_hook_IN_motif"/>
</dbReference>
<dbReference type="PANTHER" id="PTHR30288">
    <property type="entry name" value="FLAGELLAR CAP/ASSEMBLY PROTEIN FLID"/>
    <property type="match status" value="1"/>
</dbReference>
<feature type="domain" description="Flagellar hook-associated protein 2 N-terminal" evidence="6">
    <location>
        <begin position="13"/>
        <end position="109"/>
    </location>
</feature>
<keyword evidence="9" id="KW-1185">Reference proteome</keyword>
<evidence type="ECO:0000259" key="6">
    <source>
        <dbReference type="Pfam" id="PF02465"/>
    </source>
</evidence>
<comment type="function">
    <text evidence="5">Required for morphogenesis and for the elongation of the flagellar filament by facilitating polymerization of the flagellin monomers at the tip of growing filament. Forms a capping structure, which prevents flagellin subunits (transported through the central channel of the flagellum) from leaking out without polymerization at the distal end.</text>
</comment>
<evidence type="ECO:0000313" key="8">
    <source>
        <dbReference type="EMBL" id="WZL75956.1"/>
    </source>
</evidence>
<dbReference type="Proteomes" id="UP001461341">
    <property type="component" value="Chromosome"/>
</dbReference>
<evidence type="ECO:0000256" key="1">
    <source>
        <dbReference type="ARBA" id="ARBA00009764"/>
    </source>
</evidence>
<keyword evidence="8" id="KW-0969">Cilium</keyword>
<feature type="domain" description="Flagellar hook-associated protein 2 C-terminal" evidence="7">
    <location>
        <begin position="214"/>
        <end position="371"/>
    </location>
</feature>
<dbReference type="Pfam" id="PF07195">
    <property type="entry name" value="FliD_C"/>
    <property type="match status" value="1"/>
</dbReference>
<keyword evidence="8" id="KW-0966">Cell projection</keyword>
<evidence type="ECO:0000256" key="3">
    <source>
        <dbReference type="ARBA" id="ARBA00023054"/>
    </source>
</evidence>
<dbReference type="Pfam" id="PF07196">
    <property type="entry name" value="Flagellin_IN"/>
    <property type="match status" value="1"/>
</dbReference>
<dbReference type="PANTHER" id="PTHR30288:SF0">
    <property type="entry name" value="FLAGELLAR HOOK-ASSOCIATED PROTEIN 2"/>
    <property type="match status" value="1"/>
</dbReference>
<comment type="subcellular location">
    <subcellularLocation>
        <location evidence="5">Secreted</location>
    </subcellularLocation>
    <subcellularLocation>
        <location evidence="5">Bacterial flagellum</location>
    </subcellularLocation>
</comment>
<comment type="subunit">
    <text evidence="2 5">Homopentamer.</text>
</comment>
<dbReference type="RefSeq" id="WP_369018109.1">
    <property type="nucleotide sequence ID" value="NZ_CP121689.1"/>
</dbReference>
<dbReference type="Pfam" id="PF02465">
    <property type="entry name" value="FliD_N"/>
    <property type="match status" value="1"/>
</dbReference>
<comment type="similarity">
    <text evidence="1 5">Belongs to the FliD family.</text>
</comment>
<evidence type="ECO:0000313" key="9">
    <source>
        <dbReference type="Proteomes" id="UP001461341"/>
    </source>
</evidence>
<reference evidence="8 9" key="1">
    <citation type="submission" date="2023-03" db="EMBL/GenBank/DDBJ databases">
        <title>Novel Species.</title>
        <authorList>
            <person name="Ma S."/>
        </authorList>
    </citation>
    <scope>NUCLEOTIDE SEQUENCE [LARGE SCALE GENOMIC DNA]</scope>
    <source>
        <strain evidence="8 9">B11</strain>
    </source>
</reference>
<dbReference type="EMBL" id="CP121689">
    <property type="protein sequence ID" value="WZL75956.1"/>
    <property type="molecule type" value="Genomic_DNA"/>
</dbReference>
<organism evidence="8 9">
    <name type="scientific">Thermatribacter velox</name>
    <dbReference type="NCBI Taxonomy" id="3039681"/>
    <lineage>
        <taxon>Bacteria</taxon>
        <taxon>Pseudomonadati</taxon>
        <taxon>Atribacterota</taxon>
        <taxon>Atribacteria</taxon>
        <taxon>Atribacterales</taxon>
        <taxon>Thermatribacteraceae</taxon>
        <taxon>Thermatribacter</taxon>
    </lineage>
</organism>
<dbReference type="InterPro" id="IPR040026">
    <property type="entry name" value="FliD"/>
</dbReference>
<keyword evidence="5" id="KW-0964">Secreted</keyword>
<sequence length="655" mass="69171">MSNGLLSIDGLISGLNTTDIINQLLEVERIPITRLEERKSEYEQKIALWQEANTKLLALQTSASSLASESTFEGKAVSVSDESVISASATSSAVTGTYLLRVEQLAYAHQIATSSSYADYNTTTFGEGVITIQVGSGDPVEITIDSSNNTLEGIKNAINSSRAGVNASIVNTSDGYKLLLSSKQTGLDGAITITSTLSGGEATLSGFYDIQPAQNARISLGTSEGGATPLVYESSSNLIEDLIPGVSLNLKAVSTQSVVLTVEDDLESIKSSIRNFVARFNEFQDFVAENTAYNPDTGVAGALLGDTSLQRIQSQILSNLFRRVESSYFQSVAEIGISVDRYGRLSLDESKLDTALQSNLEEVKKLFVSSVVATDADVEVVNVPSSVESLLEESSLDVVITQAAEKGRVEASSSLGSDTLGQDETLTFNGSVVVNLTAGMTLDEVVATINSTLEANGILVEARNEGGKLVLEHRLYGSSNSFTVASNVDASVPRSTGIGTTELTGQGVDVAGTIGGYAATGTGQVLIGGAGTPVEGLTLRVTLSASELALQGSAQGAVILSQGIGTILEESLDFIVDPYEGIVKSNQDLYQGLIRDIDERIEVLEERLSRQEELWRKQFVALEEALAAFQTQGAWLTQQLASLSALTQSNNSQGS</sequence>
<dbReference type="InterPro" id="IPR010809">
    <property type="entry name" value="FliD_C"/>
</dbReference>
<keyword evidence="4 5" id="KW-0975">Bacterial flagellum</keyword>
<accession>A0ABZ2YCG1</accession>
<dbReference type="InterPro" id="IPR003481">
    <property type="entry name" value="FliD_N"/>
</dbReference>
<proteinExistence type="inferred from homology"/>
<gene>
    <name evidence="8" type="primary">fliD</name>
    <name evidence="8" type="ORF">QBE54_10285</name>
</gene>
<protein>
    <recommendedName>
        <fullName evidence="5">Flagellar hook-associated protein 2</fullName>
        <shortName evidence="5">HAP2</shortName>
    </recommendedName>
    <alternativeName>
        <fullName evidence="5">Flagellar cap protein</fullName>
    </alternativeName>
</protein>
<name>A0ABZ2YCG1_9BACT</name>
<keyword evidence="8" id="KW-0282">Flagellum</keyword>
<evidence type="ECO:0000256" key="2">
    <source>
        <dbReference type="ARBA" id="ARBA00011255"/>
    </source>
</evidence>
<evidence type="ECO:0000256" key="4">
    <source>
        <dbReference type="ARBA" id="ARBA00023143"/>
    </source>
</evidence>